<evidence type="ECO:0000259" key="4">
    <source>
        <dbReference type="Pfam" id="PF00127"/>
    </source>
</evidence>
<keyword evidence="1" id="KW-0479">Metal-binding</keyword>
<comment type="caution">
    <text evidence="5">The sequence shown here is derived from an EMBL/GenBank/DDBJ whole genome shotgun (WGS) entry which is preliminary data.</text>
</comment>
<dbReference type="EMBL" id="MWPH01000001">
    <property type="protein sequence ID" value="OVE86458.1"/>
    <property type="molecule type" value="Genomic_DNA"/>
</dbReference>
<evidence type="ECO:0000256" key="2">
    <source>
        <dbReference type="ARBA" id="ARBA00023008"/>
    </source>
</evidence>
<dbReference type="GO" id="GO:0005507">
    <property type="term" value="F:copper ion binding"/>
    <property type="evidence" value="ECO:0007669"/>
    <property type="project" value="InterPro"/>
</dbReference>
<name>A0A202EE20_9EURY</name>
<evidence type="ECO:0000256" key="1">
    <source>
        <dbReference type="ARBA" id="ARBA00022723"/>
    </source>
</evidence>
<dbReference type="InterPro" id="IPR006311">
    <property type="entry name" value="TAT_signal"/>
</dbReference>
<protein>
    <recommendedName>
        <fullName evidence="4">Blue (type 1) copper domain-containing protein</fullName>
    </recommendedName>
</protein>
<dbReference type="AlphaFoldDB" id="A0A202EE20"/>
<organism evidence="5 6">
    <name type="scientific">Natronolimnobius baerhuensis</name>
    <dbReference type="NCBI Taxonomy" id="253108"/>
    <lineage>
        <taxon>Archaea</taxon>
        <taxon>Methanobacteriati</taxon>
        <taxon>Methanobacteriota</taxon>
        <taxon>Stenosarchaea group</taxon>
        <taxon>Halobacteria</taxon>
        <taxon>Halobacteriales</taxon>
        <taxon>Natrialbaceae</taxon>
        <taxon>Natronolimnobius</taxon>
    </lineage>
</organism>
<feature type="domain" description="Blue (type 1) copper" evidence="4">
    <location>
        <begin position="92"/>
        <end position="158"/>
    </location>
</feature>
<proteinExistence type="predicted"/>
<dbReference type="PROSITE" id="PS51318">
    <property type="entry name" value="TAT"/>
    <property type="match status" value="1"/>
</dbReference>
<dbReference type="OrthoDB" id="6744at2157"/>
<dbReference type="Gene3D" id="2.60.40.420">
    <property type="entry name" value="Cupredoxins - blue copper proteins"/>
    <property type="match status" value="1"/>
</dbReference>
<dbReference type="Pfam" id="PF00127">
    <property type="entry name" value="Copper-bind"/>
    <property type="match status" value="1"/>
</dbReference>
<accession>A0A202EE20</accession>
<dbReference type="NCBIfam" id="TIGR01409">
    <property type="entry name" value="TAT_signal_seq"/>
    <property type="match status" value="1"/>
</dbReference>
<dbReference type="InterPro" id="IPR008972">
    <property type="entry name" value="Cupredoxin"/>
</dbReference>
<dbReference type="Proteomes" id="UP000196084">
    <property type="component" value="Unassembled WGS sequence"/>
</dbReference>
<evidence type="ECO:0000313" key="5">
    <source>
        <dbReference type="EMBL" id="OVE86458.1"/>
    </source>
</evidence>
<reference evidence="5 6" key="1">
    <citation type="submission" date="2017-02" db="EMBL/GenBank/DDBJ databases">
        <title>Natronthermophilus aegyptiacus gen. nov.,sp. nov., an aerobic, extremely halophilic alkalithermophilic archaeon isolated from the athalassohaline Wadi An Natrun, Egypt.</title>
        <authorList>
            <person name="Zhao B."/>
        </authorList>
    </citation>
    <scope>NUCLEOTIDE SEQUENCE [LARGE SCALE GENOMIC DNA]</scope>
    <source>
        <strain evidence="5 6">CGMCC 1.3597</strain>
    </source>
</reference>
<gene>
    <name evidence="5" type="ORF">B2G88_05515</name>
</gene>
<dbReference type="InterPro" id="IPR000923">
    <property type="entry name" value="BlueCu_1"/>
</dbReference>
<evidence type="ECO:0000313" key="6">
    <source>
        <dbReference type="Proteomes" id="UP000196084"/>
    </source>
</evidence>
<dbReference type="Pfam" id="PF10518">
    <property type="entry name" value="TAT_signal"/>
    <property type="match status" value="1"/>
</dbReference>
<dbReference type="InterPro" id="IPR019546">
    <property type="entry name" value="TAT_signal_bac_arc"/>
</dbReference>
<keyword evidence="2" id="KW-0186">Copper</keyword>
<feature type="region of interest" description="Disordered" evidence="3">
    <location>
        <begin position="25"/>
        <end position="51"/>
    </location>
</feature>
<sequence>MTEHDTDRRTFLKAAGAAGAVTLVAGCSDDDDGNGNGNGNGEDNGGEAEALEPGTEIELDGQTAGWEAIAPDAIAGETNPTLVLEEGESYELGWSEGDGQDHNIEIRDDNGDVVDDLETDEVSDPDDDQWLEFEASSDMAEYVCDPHEGSMAGDIDVQ</sequence>
<feature type="compositionally biased region" description="Gly residues" evidence="3">
    <location>
        <begin position="34"/>
        <end position="43"/>
    </location>
</feature>
<evidence type="ECO:0000256" key="3">
    <source>
        <dbReference type="SAM" id="MobiDB-lite"/>
    </source>
</evidence>
<dbReference type="GO" id="GO:0009055">
    <property type="term" value="F:electron transfer activity"/>
    <property type="evidence" value="ECO:0007669"/>
    <property type="project" value="InterPro"/>
</dbReference>
<keyword evidence="6" id="KW-1185">Reference proteome</keyword>